<dbReference type="PANTHER" id="PTHR23024">
    <property type="entry name" value="ARYLACETAMIDE DEACETYLASE"/>
    <property type="match status" value="1"/>
</dbReference>
<dbReference type="GeneID" id="36381261"/>
<reference evidence="4" key="2">
    <citation type="submission" date="2020-12" db="UniProtKB">
        <authorList>
            <consortium name="WormBaseParasite"/>
        </authorList>
    </citation>
    <scope>IDENTIFICATION</scope>
</reference>
<sequence>MVFFRKLTDILIKFFSLTLPDFLSLYNPERAMIIRQIATTLGNSKKEKKTNNCLISNINVDNVHCRLYQPNTIKNNCLIIYIHGGGWCTFNAQKYDYFIEKIIEKLYCYCISIDYTLSPKQKFPYAIEECWKVVKEIASKKMKFLKTFQQIMS</sequence>
<dbReference type="SUPFAM" id="SSF53474">
    <property type="entry name" value="alpha/beta-Hydrolases"/>
    <property type="match status" value="1"/>
</dbReference>
<dbReference type="GO" id="GO:0016787">
    <property type="term" value="F:hydrolase activity"/>
    <property type="evidence" value="ECO:0007669"/>
    <property type="project" value="UniProtKB-KW"/>
</dbReference>
<proteinExistence type="predicted"/>
<feature type="domain" description="Alpha/beta hydrolase fold-3" evidence="1">
    <location>
        <begin position="79"/>
        <end position="150"/>
    </location>
</feature>
<keyword evidence="3" id="KW-1185">Reference proteome</keyword>
<evidence type="ECO:0000313" key="2">
    <source>
        <dbReference type="EMBL" id="CEF68891.1"/>
    </source>
</evidence>
<evidence type="ECO:0000313" key="5">
    <source>
        <dbReference type="WormBase" id="SRAE_2000354500"/>
    </source>
</evidence>
<dbReference type="InterPro" id="IPR050466">
    <property type="entry name" value="Carboxylest/Gibb_receptor"/>
</dbReference>
<dbReference type="EMBL" id="LN609529">
    <property type="protein sequence ID" value="CEF68891.1"/>
    <property type="molecule type" value="Genomic_DNA"/>
</dbReference>
<dbReference type="Pfam" id="PF07859">
    <property type="entry name" value="Abhydrolase_3"/>
    <property type="match status" value="1"/>
</dbReference>
<reference evidence="2 3" key="1">
    <citation type="submission" date="2014-09" db="EMBL/GenBank/DDBJ databases">
        <authorList>
            <person name="Martin A.A."/>
        </authorList>
    </citation>
    <scope>NUCLEOTIDE SEQUENCE</scope>
    <source>
        <strain evidence="3">ED321</strain>
        <strain evidence="2">ED321 Heterogonic</strain>
    </source>
</reference>
<dbReference type="InterPro" id="IPR029058">
    <property type="entry name" value="AB_hydrolase_fold"/>
</dbReference>
<dbReference type="InterPro" id="IPR013094">
    <property type="entry name" value="AB_hydrolase_3"/>
</dbReference>
<dbReference type="CTD" id="36381261"/>
<name>A0A090LGF7_STRRB</name>
<dbReference type="WormBase" id="SRAE_2000354500">
    <property type="protein sequence ID" value="SRP01547"/>
    <property type="gene ID" value="WBGene00263768"/>
</dbReference>
<accession>A0A090LGF7</accession>
<evidence type="ECO:0000259" key="1">
    <source>
        <dbReference type="Pfam" id="PF07859"/>
    </source>
</evidence>
<organism evidence="2">
    <name type="scientific">Strongyloides ratti</name>
    <name type="common">Parasitic roundworm</name>
    <dbReference type="NCBI Taxonomy" id="34506"/>
    <lineage>
        <taxon>Eukaryota</taxon>
        <taxon>Metazoa</taxon>
        <taxon>Ecdysozoa</taxon>
        <taxon>Nematoda</taxon>
        <taxon>Chromadorea</taxon>
        <taxon>Rhabditida</taxon>
        <taxon>Tylenchina</taxon>
        <taxon>Panagrolaimomorpha</taxon>
        <taxon>Strongyloidoidea</taxon>
        <taxon>Strongyloididae</taxon>
        <taxon>Strongyloides</taxon>
    </lineage>
</organism>
<dbReference type="WBParaSite" id="SRAE_2000354500.1">
    <property type="protein sequence ID" value="SRAE_2000354500.1"/>
    <property type="gene ID" value="WBGene00263768"/>
</dbReference>
<keyword evidence="2" id="KW-0378">Hydrolase</keyword>
<evidence type="ECO:0000313" key="3">
    <source>
        <dbReference type="Proteomes" id="UP000035682"/>
    </source>
</evidence>
<dbReference type="OrthoDB" id="408631at2759"/>
<evidence type="ECO:0000313" key="4">
    <source>
        <dbReference type="WBParaSite" id="SRAE_2000354500.1"/>
    </source>
</evidence>
<dbReference type="RefSeq" id="XP_024508091.1">
    <property type="nucleotide sequence ID" value="XM_024654750.1"/>
</dbReference>
<dbReference type="Proteomes" id="UP000035682">
    <property type="component" value="Unplaced"/>
</dbReference>
<dbReference type="STRING" id="34506.A0A090LGF7"/>
<protein>
    <submittedName>
        <fullName evidence="2 4">Alpha/beta hydrolase fold-3 domain-containing protein</fullName>
    </submittedName>
</protein>
<dbReference type="PANTHER" id="PTHR23024:SF24">
    <property type="entry name" value="ALPHA_BETA HYDROLASE FOLD-3 DOMAIN-CONTAINING PROTEIN"/>
    <property type="match status" value="1"/>
</dbReference>
<dbReference type="AlphaFoldDB" id="A0A090LGF7"/>
<dbReference type="Gene3D" id="3.40.50.1820">
    <property type="entry name" value="alpha/beta hydrolase"/>
    <property type="match status" value="1"/>
</dbReference>
<gene>
    <name evidence="2 4 5" type="ORF">SRAE_2000354500</name>
</gene>